<evidence type="ECO:0000256" key="6">
    <source>
        <dbReference type="ARBA" id="ARBA00022777"/>
    </source>
</evidence>
<keyword evidence="11" id="KW-0464">Manganese</keyword>
<dbReference type="GO" id="GO:0016301">
    <property type="term" value="F:kinase activity"/>
    <property type="evidence" value="ECO:0007669"/>
    <property type="project" value="UniProtKB-KW"/>
</dbReference>
<keyword evidence="5" id="KW-0547">Nucleotide-binding</keyword>
<evidence type="ECO:0000259" key="16">
    <source>
        <dbReference type="SMART" id="SM00065"/>
    </source>
</evidence>
<name>A0A7W3RQ00_STRMR</name>
<comment type="function">
    <text evidence="13">Primarily acts as an independent SigF regulator that is sensitive to the osmosensory signal, mediating the cross talk of PknD with the SigF regulon. Possesses both phosphatase and kinase activities. The kinase domain functions as a classic anti-sigma factor-like kinase to phosphorylate the anti-anti-sigma factor domain at the canonical regulatory site, and the phosphatase domain antagonizes this activity.</text>
</comment>
<evidence type="ECO:0000256" key="5">
    <source>
        <dbReference type="ARBA" id="ARBA00022741"/>
    </source>
</evidence>
<dbReference type="InterPro" id="IPR029016">
    <property type="entry name" value="GAF-like_dom_sf"/>
</dbReference>
<dbReference type="InterPro" id="IPR052016">
    <property type="entry name" value="Bact_Sigma-Reg"/>
</dbReference>
<evidence type="ECO:0000313" key="18">
    <source>
        <dbReference type="EMBL" id="MBA9057766.1"/>
    </source>
</evidence>
<proteinExistence type="predicted"/>
<evidence type="ECO:0000256" key="3">
    <source>
        <dbReference type="ARBA" id="ARBA00022679"/>
    </source>
</evidence>
<dbReference type="RefSeq" id="WP_182777888.1">
    <property type="nucleotide sequence ID" value="NZ_BAAAHW010000039.1"/>
</dbReference>
<dbReference type="GeneID" id="93978217"/>
<sequence>MKREPTPPAAAPSEELPPEVAAARLRLLADASRALASGLDAQESLRRLARLVVPQMADACVVDVVEGEGVRRLTVTDRDTERALRVLSGGLLPGPDDSSCALAKVLRGAGPVVITDFGESDPADPLRAAQWSLYRTLGAHSALIVPMRVRRQGLGALTFIRRTGVPAFDEQEQALAADLGHRAALALDNARLYALQEHTAEQLQLSLLPDLTGLDHLQLATRYLAARERAEVGGDWYDAFPLPDGSAILAIGDVVGHDLAAAVRMGQLRNMLRALAYDSGGDDPAGIMCRLDKVMQGLTSIELVTAVIARIETPDAGPWRLTWTNAGHLPPLLAQPDGRTLLLEEGHAPILGVDPALARETATVTLPPGATLLLYTDGLIERPGEDIGRGLTRLRQHAAALAREPLTVFRDELLTRMSDVQNDDVAVLALRVP</sequence>
<keyword evidence="6" id="KW-0418">Kinase</keyword>
<dbReference type="SUPFAM" id="SSF55781">
    <property type="entry name" value="GAF domain-like"/>
    <property type="match status" value="1"/>
</dbReference>
<keyword evidence="4" id="KW-0479">Metal-binding</keyword>
<evidence type="ECO:0000256" key="13">
    <source>
        <dbReference type="ARBA" id="ARBA00056274"/>
    </source>
</evidence>
<feature type="domain" description="GAF" evidence="16">
    <location>
        <begin position="13"/>
        <end position="197"/>
    </location>
</feature>
<evidence type="ECO:0000256" key="10">
    <source>
        <dbReference type="ARBA" id="ARBA00022912"/>
    </source>
</evidence>
<keyword evidence="19" id="KW-1185">Reference proteome</keyword>
<keyword evidence="3" id="KW-0808">Transferase</keyword>
<organism evidence="18 19">
    <name type="scientific">Streptomyces murinus</name>
    <dbReference type="NCBI Taxonomy" id="33900"/>
    <lineage>
        <taxon>Bacteria</taxon>
        <taxon>Bacillati</taxon>
        <taxon>Actinomycetota</taxon>
        <taxon>Actinomycetes</taxon>
        <taxon>Kitasatosporales</taxon>
        <taxon>Streptomycetaceae</taxon>
        <taxon>Streptomyces</taxon>
    </lineage>
</organism>
<dbReference type="InterPro" id="IPR001932">
    <property type="entry name" value="PPM-type_phosphatase-like_dom"/>
</dbReference>
<protein>
    <recommendedName>
        <fullName evidence="1">protein-serine/threonine phosphatase</fullName>
        <ecNumber evidence="1">3.1.3.16</ecNumber>
    </recommendedName>
    <alternativeName>
        <fullName evidence="15">Protein-serine/threonine phosphatase</fullName>
    </alternativeName>
    <alternativeName>
        <fullName evidence="14">Serine/threonine-protein kinase</fullName>
    </alternativeName>
</protein>
<feature type="domain" description="PPM-type phosphatase" evidence="17">
    <location>
        <begin position="214"/>
        <end position="432"/>
    </location>
</feature>
<evidence type="ECO:0000256" key="9">
    <source>
        <dbReference type="ARBA" id="ARBA00022842"/>
    </source>
</evidence>
<dbReference type="EMBL" id="JACJIJ010000002">
    <property type="protein sequence ID" value="MBA9057766.1"/>
    <property type="molecule type" value="Genomic_DNA"/>
</dbReference>
<evidence type="ECO:0000256" key="14">
    <source>
        <dbReference type="ARBA" id="ARBA00075117"/>
    </source>
</evidence>
<dbReference type="InterPro" id="IPR036457">
    <property type="entry name" value="PPM-type-like_dom_sf"/>
</dbReference>
<evidence type="ECO:0000259" key="17">
    <source>
        <dbReference type="SMART" id="SM00331"/>
    </source>
</evidence>
<dbReference type="FunFam" id="3.60.40.10:FF:000005">
    <property type="entry name" value="Serine/threonine protein phosphatase"/>
    <property type="match status" value="1"/>
</dbReference>
<dbReference type="Gene3D" id="3.60.40.10">
    <property type="entry name" value="PPM-type phosphatase domain"/>
    <property type="match status" value="1"/>
</dbReference>
<evidence type="ECO:0000256" key="12">
    <source>
        <dbReference type="ARBA" id="ARBA00047761"/>
    </source>
</evidence>
<dbReference type="AlphaFoldDB" id="A0A7W3RQ00"/>
<dbReference type="Gene3D" id="3.30.450.40">
    <property type="match status" value="1"/>
</dbReference>
<evidence type="ECO:0000256" key="7">
    <source>
        <dbReference type="ARBA" id="ARBA00022801"/>
    </source>
</evidence>
<evidence type="ECO:0000256" key="4">
    <source>
        <dbReference type="ARBA" id="ARBA00022723"/>
    </source>
</evidence>
<dbReference type="SMART" id="SM00331">
    <property type="entry name" value="PP2C_SIG"/>
    <property type="match status" value="1"/>
</dbReference>
<accession>A0A7W3RQ00</accession>
<dbReference type="SUPFAM" id="SSF81606">
    <property type="entry name" value="PP2C-like"/>
    <property type="match status" value="1"/>
</dbReference>
<comment type="caution">
    <text evidence="18">The sequence shown here is derived from an EMBL/GenBank/DDBJ whole genome shotgun (WGS) entry which is preliminary data.</text>
</comment>
<keyword evidence="8" id="KW-0067">ATP-binding</keyword>
<dbReference type="PANTHER" id="PTHR43156:SF2">
    <property type="entry name" value="STAGE II SPORULATION PROTEIN E"/>
    <property type="match status" value="1"/>
</dbReference>
<dbReference type="Pfam" id="PF07228">
    <property type="entry name" value="SpoIIE"/>
    <property type="match status" value="1"/>
</dbReference>
<comment type="catalytic activity">
    <reaction evidence="12">
        <text>O-phospho-L-seryl-[protein] + H2O = L-seryl-[protein] + phosphate</text>
        <dbReference type="Rhea" id="RHEA:20629"/>
        <dbReference type="Rhea" id="RHEA-COMP:9863"/>
        <dbReference type="Rhea" id="RHEA-COMP:11604"/>
        <dbReference type="ChEBI" id="CHEBI:15377"/>
        <dbReference type="ChEBI" id="CHEBI:29999"/>
        <dbReference type="ChEBI" id="CHEBI:43474"/>
        <dbReference type="ChEBI" id="CHEBI:83421"/>
        <dbReference type="EC" id="3.1.3.16"/>
    </reaction>
</comment>
<dbReference type="SMART" id="SM00065">
    <property type="entry name" value="GAF"/>
    <property type="match status" value="1"/>
</dbReference>
<evidence type="ECO:0000256" key="2">
    <source>
        <dbReference type="ARBA" id="ARBA00022553"/>
    </source>
</evidence>
<evidence type="ECO:0000256" key="11">
    <source>
        <dbReference type="ARBA" id="ARBA00023211"/>
    </source>
</evidence>
<keyword evidence="2" id="KW-0597">Phosphoprotein</keyword>
<dbReference type="Pfam" id="PF01590">
    <property type="entry name" value="GAF"/>
    <property type="match status" value="1"/>
</dbReference>
<keyword evidence="10" id="KW-0904">Protein phosphatase</keyword>
<dbReference type="EC" id="3.1.3.16" evidence="1"/>
<dbReference type="GO" id="GO:0046872">
    <property type="term" value="F:metal ion binding"/>
    <property type="evidence" value="ECO:0007669"/>
    <property type="project" value="UniProtKB-KW"/>
</dbReference>
<evidence type="ECO:0000313" key="19">
    <source>
        <dbReference type="Proteomes" id="UP000577386"/>
    </source>
</evidence>
<dbReference type="GO" id="GO:0004722">
    <property type="term" value="F:protein serine/threonine phosphatase activity"/>
    <property type="evidence" value="ECO:0007669"/>
    <property type="project" value="UniProtKB-EC"/>
</dbReference>
<keyword evidence="9" id="KW-0460">Magnesium</keyword>
<dbReference type="PANTHER" id="PTHR43156">
    <property type="entry name" value="STAGE II SPORULATION PROTEIN E-RELATED"/>
    <property type="match status" value="1"/>
</dbReference>
<evidence type="ECO:0000256" key="8">
    <source>
        <dbReference type="ARBA" id="ARBA00022840"/>
    </source>
</evidence>
<evidence type="ECO:0000256" key="1">
    <source>
        <dbReference type="ARBA" id="ARBA00013081"/>
    </source>
</evidence>
<dbReference type="InterPro" id="IPR003018">
    <property type="entry name" value="GAF"/>
</dbReference>
<reference evidence="18 19" key="1">
    <citation type="submission" date="2020-08" db="EMBL/GenBank/DDBJ databases">
        <title>Sequencing the genomes of 1000 actinobacteria strains.</title>
        <authorList>
            <person name="Klenk H.-P."/>
        </authorList>
    </citation>
    <scope>NUCLEOTIDE SEQUENCE [LARGE SCALE GENOMIC DNA]</scope>
    <source>
        <strain evidence="18 19">DSM 41827</strain>
    </source>
</reference>
<dbReference type="GO" id="GO:0005524">
    <property type="term" value="F:ATP binding"/>
    <property type="evidence" value="ECO:0007669"/>
    <property type="project" value="UniProtKB-KW"/>
</dbReference>
<evidence type="ECO:0000256" key="15">
    <source>
        <dbReference type="ARBA" id="ARBA00081350"/>
    </source>
</evidence>
<gene>
    <name evidence="18" type="ORF">HDA42_006944</name>
</gene>
<keyword evidence="7" id="KW-0378">Hydrolase</keyword>
<dbReference type="Proteomes" id="UP000577386">
    <property type="component" value="Unassembled WGS sequence"/>
</dbReference>